<dbReference type="InterPro" id="IPR004602">
    <property type="entry name" value="UvrA"/>
</dbReference>
<keyword evidence="5 18" id="KW-0547">Nucleotide-binding</keyword>
<name>A0ABY5R9M7_9MOLU</name>
<keyword evidence="7 18" id="KW-0228">DNA excision</keyword>
<comment type="similarity">
    <text evidence="15 18">Belongs to the ABC transporter superfamily. UvrA family.</text>
</comment>
<dbReference type="InterPro" id="IPR041102">
    <property type="entry name" value="UvrA_inter"/>
</dbReference>
<feature type="binding site" evidence="18">
    <location>
        <begin position="642"/>
        <end position="649"/>
    </location>
    <ligand>
        <name>ATP</name>
        <dbReference type="ChEBI" id="CHEBI:30616"/>
    </ligand>
</feature>
<evidence type="ECO:0000256" key="5">
    <source>
        <dbReference type="ARBA" id="ARBA00022741"/>
    </source>
</evidence>
<keyword evidence="6 18" id="KW-0227">DNA damage</keyword>
<evidence type="ECO:0000256" key="9">
    <source>
        <dbReference type="ARBA" id="ARBA00022833"/>
    </source>
</evidence>
<feature type="domain" description="ABC transporter" evidence="19">
    <location>
        <begin position="610"/>
        <end position="938"/>
    </location>
</feature>
<evidence type="ECO:0000259" key="19">
    <source>
        <dbReference type="PROSITE" id="PS50893"/>
    </source>
</evidence>
<keyword evidence="8 18" id="KW-0863">Zinc-finger</keyword>
<evidence type="ECO:0000256" key="6">
    <source>
        <dbReference type="ARBA" id="ARBA00022763"/>
    </source>
</evidence>
<dbReference type="PROSITE" id="PS00211">
    <property type="entry name" value="ABC_TRANSPORTER_1"/>
    <property type="match status" value="2"/>
</dbReference>
<evidence type="ECO:0000256" key="1">
    <source>
        <dbReference type="ARBA" id="ARBA00004496"/>
    </source>
</evidence>
<evidence type="ECO:0000256" key="3">
    <source>
        <dbReference type="ARBA" id="ARBA00022723"/>
    </source>
</evidence>
<keyword evidence="4 18" id="KW-0677">Repeat</keyword>
<dbReference type="RefSeq" id="WP_258210869.1">
    <property type="nucleotide sequence ID" value="NZ_CP102734.1"/>
</dbReference>
<feature type="binding site" evidence="18">
    <location>
        <begin position="35"/>
        <end position="42"/>
    </location>
    <ligand>
        <name>ATP</name>
        <dbReference type="ChEBI" id="CHEBI:30616"/>
    </ligand>
</feature>
<dbReference type="Gene3D" id="3.30.1490.20">
    <property type="entry name" value="ATP-grasp fold, A domain"/>
    <property type="match status" value="1"/>
</dbReference>
<evidence type="ECO:0000256" key="4">
    <source>
        <dbReference type="ARBA" id="ARBA00022737"/>
    </source>
</evidence>
<keyword evidence="10 18" id="KW-0067">ATP-binding</keyword>
<dbReference type="PANTHER" id="PTHR43152">
    <property type="entry name" value="UVRABC SYSTEM PROTEIN A"/>
    <property type="match status" value="1"/>
</dbReference>
<dbReference type="CDD" id="cd03271">
    <property type="entry name" value="ABC_UvrA_II"/>
    <property type="match status" value="1"/>
</dbReference>
<sequence>MNDNKDFITVKGAKENNLKNIDVKIPKNKLVVLTGVSGSGKSSLAFNTIYEEGRRRYVDSLSSYARQFLGGTKKPLVESIEGLSPAISIEQKTTHNNPRSTVGTVTEIYDYLRLFYSRVGKAFCPKHKTEITAQKTKDILNSIFQLPENSKLLIVSPIVIGEKGTHQNVLEKLKREGFLRVKIGEDIFNLDDEINLEKNKKHNISIVVDRIVLTKENKNRIFEAVEVALNYSKGLVDVDVVGGKTLKFSQANACEKGDFDMPKIETKMFSFNSPYGMCEVCKGIGLSLRGSFDLMVPDKNLSINEGALKIFGDSVNGKSIEWQEFDFMLNYYEIDKNKSIEEMTKRELDIIKYGSHEELTFTLESQNGNKYTRTRVIEGIINKIERKYLETSSEDVRNWYTRFMSTFPCDECNGARLNQYALAVKIGKYNIFEICNLPIDQTLDYIEKIELNKMELEIASVILNEIKQRLSFLVNVGLDYISLNRKAETLSGGEAQRIRLATQIGSNLTGVLYVLDEPSIGLHQKDNQKLIQSLKHMVEIGNTLLVVEHDEETIWEAEHIIDIGPKAGDEGGQLIAQGTVEDIMKNPQSLTGKYLSREIKIEIPKSRRSGNGQNIIIKGAEENNLKNVDVNFPLGKFIAVTGVSGSGKSTLVNEILTKGISKKLSDASIIPGKHREISGLYNIDKLIQISQSPIGRTPRSNPATYTTVFDDIRDVFANTEEARARGYLKGRFSFNVNGGRCDKCQGDGLIKIEMHFLPDVYVVCDHCEGTRYKKETLDIKYRGKSIADILDMRVSEAYDFFSQRAKIKDKLKTIIDVGLGYIKLGQSATTLSGGEAQRIKLATYLQKKPTGKTMYVLDEPTTGLHAYDVHNLLNVLKRIVDNKDTIVVIEHNLDVIKCADYIIDLGQGGGVNGGNIIATGTPEQVAQNPNSFTGQFLKGILNDSK</sequence>
<comment type="subunit">
    <text evidence="18">Forms a heterotetramer with UvrB during the search for lesions.</text>
</comment>
<evidence type="ECO:0000313" key="20">
    <source>
        <dbReference type="EMBL" id="UVD81695.1"/>
    </source>
</evidence>
<dbReference type="SMART" id="SM00382">
    <property type="entry name" value="AAA"/>
    <property type="match status" value="1"/>
</dbReference>
<keyword evidence="2 18" id="KW-0963">Cytoplasm</keyword>
<dbReference type="PANTHER" id="PTHR43152:SF3">
    <property type="entry name" value="UVRABC SYSTEM PROTEIN A"/>
    <property type="match status" value="1"/>
</dbReference>
<dbReference type="SUPFAM" id="SSF52540">
    <property type="entry name" value="P-loop containing nucleoside triphosphate hydrolases"/>
    <property type="match status" value="2"/>
</dbReference>
<keyword evidence="11 18" id="KW-0267">Excision nuclease</keyword>
<evidence type="ECO:0000313" key="21">
    <source>
        <dbReference type="Proteomes" id="UP001059252"/>
    </source>
</evidence>
<proteinExistence type="inferred from homology"/>
<dbReference type="Pfam" id="PF17760">
    <property type="entry name" value="UvrA_inter"/>
    <property type="match status" value="1"/>
</dbReference>
<keyword evidence="14 18" id="KW-0742">SOS response</keyword>
<dbReference type="InterPro" id="IPR013815">
    <property type="entry name" value="ATP_grasp_subdomain_1"/>
</dbReference>
<dbReference type="InterPro" id="IPR017871">
    <property type="entry name" value="ABC_transporter-like_CS"/>
</dbReference>
<dbReference type="GO" id="GO:0016787">
    <property type="term" value="F:hydrolase activity"/>
    <property type="evidence" value="ECO:0007669"/>
    <property type="project" value="UniProtKB-KW"/>
</dbReference>
<dbReference type="InterPro" id="IPR027417">
    <property type="entry name" value="P-loop_NTPase"/>
</dbReference>
<evidence type="ECO:0000256" key="17">
    <source>
        <dbReference type="ARBA" id="ARBA00042156"/>
    </source>
</evidence>
<evidence type="ECO:0000256" key="14">
    <source>
        <dbReference type="ARBA" id="ARBA00023236"/>
    </source>
</evidence>
<dbReference type="NCBIfam" id="TIGR00630">
    <property type="entry name" value="uvra"/>
    <property type="match status" value="1"/>
</dbReference>
<feature type="domain" description="ABC transporter" evidence="19">
    <location>
        <begin position="264"/>
        <end position="596"/>
    </location>
</feature>
<reference evidence="20" key="1">
    <citation type="submission" date="2022-08" db="EMBL/GenBank/DDBJ databases">
        <title>Complete genome of Mycoplasma iguanae type strain 2327.</title>
        <authorList>
            <person name="Spergser J."/>
        </authorList>
    </citation>
    <scope>NUCLEOTIDE SEQUENCE</scope>
    <source>
        <strain evidence="20">2327</strain>
    </source>
</reference>
<evidence type="ECO:0000256" key="8">
    <source>
        <dbReference type="ARBA" id="ARBA00022771"/>
    </source>
</evidence>
<dbReference type="EMBL" id="CP102734">
    <property type="protein sequence ID" value="UVD81695.1"/>
    <property type="molecule type" value="Genomic_DNA"/>
</dbReference>
<feature type="zinc finger region" description="C4-type" evidence="18">
    <location>
        <begin position="741"/>
        <end position="767"/>
    </location>
</feature>
<dbReference type="Gene3D" id="1.20.1580.10">
    <property type="entry name" value="ABC transporter ATPase like domain"/>
    <property type="match status" value="2"/>
</dbReference>
<dbReference type="InterPro" id="IPR003439">
    <property type="entry name" value="ABC_transporter-like_ATP-bd"/>
</dbReference>
<evidence type="ECO:0000256" key="7">
    <source>
        <dbReference type="ARBA" id="ARBA00022769"/>
    </source>
</evidence>
<comment type="caution">
    <text evidence="18">Lacks conserved residue(s) required for the propagation of feature annotation.</text>
</comment>
<keyword evidence="12 18" id="KW-0238">DNA-binding</keyword>
<dbReference type="HAMAP" id="MF_00205">
    <property type="entry name" value="UvrA"/>
    <property type="match status" value="1"/>
</dbReference>
<keyword evidence="20" id="KW-0378">Hydrolase</keyword>
<evidence type="ECO:0000256" key="11">
    <source>
        <dbReference type="ARBA" id="ARBA00022881"/>
    </source>
</evidence>
<dbReference type="PROSITE" id="PS50893">
    <property type="entry name" value="ABC_TRANSPORTER_2"/>
    <property type="match status" value="2"/>
</dbReference>
<keyword evidence="21" id="KW-1185">Reference proteome</keyword>
<gene>
    <name evidence="18 20" type="primary">uvrA</name>
    <name evidence="20" type="ORF">NV226_00020</name>
</gene>
<keyword evidence="13 18" id="KW-0234">DNA repair</keyword>
<dbReference type="Proteomes" id="UP001059252">
    <property type="component" value="Chromosome"/>
</dbReference>
<evidence type="ECO:0000256" key="2">
    <source>
        <dbReference type="ARBA" id="ARBA00022490"/>
    </source>
</evidence>
<dbReference type="Gene3D" id="3.40.50.300">
    <property type="entry name" value="P-loop containing nucleotide triphosphate hydrolases"/>
    <property type="match status" value="2"/>
</dbReference>
<dbReference type="Pfam" id="PF17755">
    <property type="entry name" value="UvrA_DNA-bind"/>
    <property type="match status" value="1"/>
</dbReference>
<keyword evidence="9 18" id="KW-0862">Zinc</keyword>
<dbReference type="Gene3D" id="1.10.8.280">
    <property type="entry name" value="ABC transporter ATPase domain-like"/>
    <property type="match status" value="1"/>
</dbReference>
<comment type="subcellular location">
    <subcellularLocation>
        <location evidence="1 18">Cytoplasm</location>
    </subcellularLocation>
</comment>
<evidence type="ECO:0000256" key="18">
    <source>
        <dbReference type="HAMAP-Rule" id="MF_00205"/>
    </source>
</evidence>
<keyword evidence="3 18" id="KW-0479">Metal-binding</keyword>
<evidence type="ECO:0000256" key="10">
    <source>
        <dbReference type="ARBA" id="ARBA00022840"/>
    </source>
</evidence>
<dbReference type="InterPro" id="IPR003593">
    <property type="entry name" value="AAA+_ATPase"/>
</dbReference>
<protein>
    <recommendedName>
        <fullName evidence="16 18">UvrABC system protein A</fullName>
        <shortName evidence="18">UvrA protein</shortName>
    </recommendedName>
    <alternativeName>
        <fullName evidence="17 18">Excinuclease ABC subunit A</fullName>
    </alternativeName>
</protein>
<comment type="function">
    <text evidence="18">The UvrABC repair system catalyzes the recognition and processing of DNA lesions. UvrA is an ATPase and a DNA-binding protein. A damage recognition complex composed of 2 UvrA and 2 UvrB subunits scans DNA for abnormalities. When the presence of a lesion has been verified by UvrB, the UvrA molecules dissociate.</text>
</comment>
<evidence type="ECO:0000256" key="12">
    <source>
        <dbReference type="ARBA" id="ARBA00023125"/>
    </source>
</evidence>
<organism evidence="20 21">
    <name type="scientific">Mycoplasma iguanae</name>
    <dbReference type="NCBI Taxonomy" id="292461"/>
    <lineage>
        <taxon>Bacteria</taxon>
        <taxon>Bacillati</taxon>
        <taxon>Mycoplasmatota</taxon>
        <taxon>Mollicutes</taxon>
        <taxon>Mycoplasmataceae</taxon>
        <taxon>Mycoplasma</taxon>
    </lineage>
</organism>
<accession>A0ABY5R9M7</accession>
<evidence type="ECO:0000256" key="15">
    <source>
        <dbReference type="ARBA" id="ARBA00038000"/>
    </source>
</evidence>
<evidence type="ECO:0000256" key="13">
    <source>
        <dbReference type="ARBA" id="ARBA00023204"/>
    </source>
</evidence>
<dbReference type="InterPro" id="IPR041552">
    <property type="entry name" value="UvrA_DNA-bd"/>
</dbReference>
<evidence type="ECO:0000256" key="16">
    <source>
        <dbReference type="ARBA" id="ARBA00039316"/>
    </source>
</evidence>
<dbReference type="NCBIfam" id="NF001503">
    <property type="entry name" value="PRK00349.1"/>
    <property type="match status" value="1"/>
</dbReference>